<organism evidence="2">
    <name type="scientific">uncultured Alphaproteobacteria bacterium</name>
    <dbReference type="NCBI Taxonomy" id="91750"/>
    <lineage>
        <taxon>Bacteria</taxon>
        <taxon>Pseudomonadati</taxon>
        <taxon>Pseudomonadota</taxon>
        <taxon>Alphaproteobacteria</taxon>
        <taxon>environmental samples</taxon>
    </lineage>
</organism>
<sequence length="211" mass="22946">MDVRDVARLAFLAVAAASICAMILWTIASACCFAYATRISLRFRQGRGNPIGFWNKAFLALVFLGWAGALTLGIEEMLRILPGSWENADGETVRFSTAVLVGPILGGIVTVGLIRYPSLKATREICALLLGLHERLALTAGAPTAIQVLEIEVKGRIANLERHLPSTAQGWRGLHNRVEIAGGMEIEELMAFLRLCETVRSKAERRCAVEG</sequence>
<keyword evidence="1" id="KW-1133">Transmembrane helix</keyword>
<proteinExistence type="predicted"/>
<keyword evidence="1" id="KW-0812">Transmembrane</keyword>
<feature type="transmembrane region" description="Helical" evidence="1">
    <location>
        <begin position="57"/>
        <end position="74"/>
    </location>
</feature>
<name>A0A212KLX4_9PROT</name>
<dbReference type="EMBL" id="FLUO01000003">
    <property type="protein sequence ID" value="SBW12667.1"/>
    <property type="molecule type" value="Genomic_DNA"/>
</dbReference>
<dbReference type="PROSITE" id="PS51257">
    <property type="entry name" value="PROKAR_LIPOPROTEIN"/>
    <property type="match status" value="1"/>
</dbReference>
<protein>
    <submittedName>
        <fullName evidence="2">Uncharacterized protein</fullName>
    </submittedName>
</protein>
<dbReference type="AlphaFoldDB" id="A0A212KLX4"/>
<gene>
    <name evidence="2" type="ORF">KL86APRO_30158</name>
</gene>
<reference evidence="2" key="1">
    <citation type="submission" date="2016-04" db="EMBL/GenBank/DDBJ databases">
        <authorList>
            <person name="Evans L.H."/>
            <person name="Alamgir A."/>
            <person name="Owens N."/>
            <person name="Weber N.D."/>
            <person name="Virtaneva K."/>
            <person name="Barbian K."/>
            <person name="Babar A."/>
            <person name="Rosenke K."/>
        </authorList>
    </citation>
    <scope>NUCLEOTIDE SEQUENCE</scope>
    <source>
        <strain evidence="2">86</strain>
    </source>
</reference>
<feature type="transmembrane region" description="Helical" evidence="1">
    <location>
        <begin position="94"/>
        <end position="114"/>
    </location>
</feature>
<evidence type="ECO:0000256" key="1">
    <source>
        <dbReference type="SAM" id="Phobius"/>
    </source>
</evidence>
<evidence type="ECO:0000313" key="2">
    <source>
        <dbReference type="EMBL" id="SBW12667.1"/>
    </source>
</evidence>
<keyword evidence="1" id="KW-0472">Membrane</keyword>
<accession>A0A212KLX4</accession>
<feature type="transmembrane region" description="Helical" evidence="1">
    <location>
        <begin position="6"/>
        <end position="36"/>
    </location>
</feature>